<name>A0A6I0ESE4_9FIRM</name>
<gene>
    <name evidence="4" type="ORF">F9B85_08625</name>
</gene>
<dbReference type="RefSeq" id="WP_151619982.1">
    <property type="nucleotide sequence ID" value="NZ_WBXO01000005.1"/>
</dbReference>
<evidence type="ECO:0000256" key="1">
    <source>
        <dbReference type="ARBA" id="ARBA00023224"/>
    </source>
</evidence>
<organism evidence="4 5">
    <name type="scientific">Heliorestis acidaminivorans</name>
    <dbReference type="NCBI Taxonomy" id="553427"/>
    <lineage>
        <taxon>Bacteria</taxon>
        <taxon>Bacillati</taxon>
        <taxon>Bacillota</taxon>
        <taxon>Clostridia</taxon>
        <taxon>Eubacteriales</taxon>
        <taxon>Heliobacteriaceae</taxon>
        <taxon>Heliorestis</taxon>
    </lineage>
</organism>
<dbReference type="EMBL" id="WBXO01000005">
    <property type="protein sequence ID" value="KAB2952705.1"/>
    <property type="molecule type" value="Genomic_DNA"/>
</dbReference>
<evidence type="ECO:0000313" key="5">
    <source>
        <dbReference type="Proteomes" id="UP000468766"/>
    </source>
</evidence>
<accession>A0A6I0ESE4</accession>
<dbReference type="GO" id="GO:0007165">
    <property type="term" value="P:signal transduction"/>
    <property type="evidence" value="ECO:0007669"/>
    <property type="project" value="UniProtKB-KW"/>
</dbReference>
<dbReference type="PROSITE" id="PS50111">
    <property type="entry name" value="CHEMOTAXIS_TRANSDUC_2"/>
    <property type="match status" value="1"/>
</dbReference>
<dbReference type="PANTHER" id="PTHR32089">
    <property type="entry name" value="METHYL-ACCEPTING CHEMOTAXIS PROTEIN MCPB"/>
    <property type="match status" value="1"/>
</dbReference>
<dbReference type="InterPro" id="IPR029151">
    <property type="entry name" value="Sensor-like_sf"/>
</dbReference>
<dbReference type="AlphaFoldDB" id="A0A6I0ESE4"/>
<protein>
    <recommendedName>
        <fullName evidence="3">Methyl-accepting transducer domain-containing protein</fullName>
    </recommendedName>
</protein>
<feature type="domain" description="Methyl-accepting transducer" evidence="3">
    <location>
        <begin position="123"/>
        <end position="287"/>
    </location>
</feature>
<dbReference type="GO" id="GO:0016020">
    <property type="term" value="C:membrane"/>
    <property type="evidence" value="ECO:0007669"/>
    <property type="project" value="InterPro"/>
</dbReference>
<keyword evidence="1 2" id="KW-0807">Transducer</keyword>
<proteinExistence type="predicted"/>
<sequence length="287" mass="31735">MKGVLAIKISDERFVESFKVVAPYLRGTLDVDMMVCITDREKFIYYLPGEKVDVRVREGDTIPPGELLLEVMKTGKQMIGEVPEHVYGVPFKAMMTPIVDRSGNVIGCLGIGLSTEKWTIVKKEMISLSSTLSESLHQLSASSEEMAATSEHLHQSEKDLHKFINQTATRIQEINKTLKFINKIASQTKMLGINAAIEAARVGDRGRGFAIVAEEIRQLSEESMNTSKQINDLTEEINVMLEQALQSVEKSTNNTQEQAAVSEEITASIQDISGLSSRLADLTKSTV</sequence>
<dbReference type="SMART" id="SM00283">
    <property type="entry name" value="MA"/>
    <property type="match status" value="1"/>
</dbReference>
<dbReference type="OrthoDB" id="3192at2"/>
<dbReference type="Gene3D" id="1.10.287.950">
    <property type="entry name" value="Methyl-accepting chemotaxis protein"/>
    <property type="match status" value="1"/>
</dbReference>
<dbReference type="Proteomes" id="UP000468766">
    <property type="component" value="Unassembled WGS sequence"/>
</dbReference>
<dbReference type="InterPro" id="IPR004089">
    <property type="entry name" value="MCPsignal_dom"/>
</dbReference>
<dbReference type="Pfam" id="PF00015">
    <property type="entry name" value="MCPsignal"/>
    <property type="match status" value="1"/>
</dbReference>
<comment type="caution">
    <text evidence="4">The sequence shown here is derived from an EMBL/GenBank/DDBJ whole genome shotgun (WGS) entry which is preliminary data.</text>
</comment>
<reference evidence="4 5" key="1">
    <citation type="submission" date="2019-10" db="EMBL/GenBank/DDBJ databases">
        <title>Whole-genome sequence of the extremophile Heliorestis acidaminivorans DSM 24790.</title>
        <authorList>
            <person name="Kyndt J.A."/>
            <person name="Meyer T.E."/>
        </authorList>
    </citation>
    <scope>NUCLEOTIDE SEQUENCE [LARGE SCALE GENOMIC DNA]</scope>
    <source>
        <strain evidence="4 5">DSM 24790</strain>
    </source>
</reference>
<evidence type="ECO:0000259" key="3">
    <source>
        <dbReference type="PROSITE" id="PS50111"/>
    </source>
</evidence>
<dbReference type="SUPFAM" id="SSF58104">
    <property type="entry name" value="Methyl-accepting chemotaxis protein (MCP) signaling domain"/>
    <property type="match status" value="1"/>
</dbReference>
<keyword evidence="5" id="KW-1185">Reference proteome</keyword>
<dbReference type="PANTHER" id="PTHR32089:SF112">
    <property type="entry name" value="LYSOZYME-LIKE PROTEIN-RELATED"/>
    <property type="match status" value="1"/>
</dbReference>
<evidence type="ECO:0000313" key="4">
    <source>
        <dbReference type="EMBL" id="KAB2952705.1"/>
    </source>
</evidence>
<evidence type="ECO:0000256" key="2">
    <source>
        <dbReference type="PROSITE-ProRule" id="PRU00284"/>
    </source>
</evidence>
<dbReference type="SUPFAM" id="SSF103190">
    <property type="entry name" value="Sensory domain-like"/>
    <property type="match status" value="1"/>
</dbReference>